<gene>
    <name evidence="3" type="ORF">A4U43_C07F27700</name>
</gene>
<name>A0A5P1EFH1_ASPOF</name>
<evidence type="ECO:0000256" key="1">
    <source>
        <dbReference type="ARBA" id="ARBA00022664"/>
    </source>
</evidence>
<dbReference type="GO" id="GO:0005681">
    <property type="term" value="C:spliceosomal complex"/>
    <property type="evidence" value="ECO:0007669"/>
    <property type="project" value="TreeGrafter"/>
</dbReference>
<dbReference type="Gene3D" id="1.20.1390.10">
    <property type="entry name" value="PWI domain"/>
    <property type="match status" value="1"/>
</dbReference>
<keyword evidence="4" id="KW-1185">Reference proteome</keyword>
<dbReference type="PANTHER" id="PTHR23148">
    <property type="entry name" value="SERINE/ARGININE REGULATED NUCLEAR MATRIX PROTEIN"/>
    <property type="match status" value="1"/>
</dbReference>
<dbReference type="SUPFAM" id="SSF101233">
    <property type="entry name" value="PWI domain"/>
    <property type="match status" value="1"/>
</dbReference>
<dbReference type="InterPro" id="IPR036483">
    <property type="entry name" value="PWI_dom_sf"/>
</dbReference>
<accession>A0A5P1EFH1</accession>
<evidence type="ECO:0000313" key="3">
    <source>
        <dbReference type="EMBL" id="ONK64592.1"/>
    </source>
</evidence>
<proteinExistence type="predicted"/>
<dbReference type="AlphaFoldDB" id="A0A5P1EFH1"/>
<dbReference type="Proteomes" id="UP000243459">
    <property type="component" value="Chromosome 7"/>
</dbReference>
<organism evidence="3 4">
    <name type="scientific">Asparagus officinalis</name>
    <name type="common">Garden asparagus</name>
    <dbReference type="NCBI Taxonomy" id="4686"/>
    <lineage>
        <taxon>Eukaryota</taxon>
        <taxon>Viridiplantae</taxon>
        <taxon>Streptophyta</taxon>
        <taxon>Embryophyta</taxon>
        <taxon>Tracheophyta</taxon>
        <taxon>Spermatophyta</taxon>
        <taxon>Magnoliopsida</taxon>
        <taxon>Liliopsida</taxon>
        <taxon>Asparagales</taxon>
        <taxon>Asparagaceae</taxon>
        <taxon>Asparagoideae</taxon>
        <taxon>Asparagus</taxon>
    </lineage>
</organism>
<reference evidence="4" key="1">
    <citation type="journal article" date="2017" name="Nat. Commun.">
        <title>The asparagus genome sheds light on the origin and evolution of a young Y chromosome.</title>
        <authorList>
            <person name="Harkess A."/>
            <person name="Zhou J."/>
            <person name="Xu C."/>
            <person name="Bowers J.E."/>
            <person name="Van der Hulst R."/>
            <person name="Ayyampalayam S."/>
            <person name="Mercati F."/>
            <person name="Riccardi P."/>
            <person name="McKain M.R."/>
            <person name="Kakrana A."/>
            <person name="Tang H."/>
            <person name="Ray J."/>
            <person name="Groenendijk J."/>
            <person name="Arikit S."/>
            <person name="Mathioni S.M."/>
            <person name="Nakano M."/>
            <person name="Shan H."/>
            <person name="Telgmann-Rauber A."/>
            <person name="Kanno A."/>
            <person name="Yue Z."/>
            <person name="Chen H."/>
            <person name="Li W."/>
            <person name="Chen Y."/>
            <person name="Xu X."/>
            <person name="Zhang Y."/>
            <person name="Luo S."/>
            <person name="Chen H."/>
            <person name="Gao J."/>
            <person name="Mao Z."/>
            <person name="Pires J.C."/>
            <person name="Luo M."/>
            <person name="Kudrna D."/>
            <person name="Wing R.A."/>
            <person name="Meyers B.C."/>
            <person name="Yi K."/>
            <person name="Kong H."/>
            <person name="Lavrijsen P."/>
            <person name="Sunseri F."/>
            <person name="Falavigna A."/>
            <person name="Ye Y."/>
            <person name="Leebens-Mack J.H."/>
            <person name="Chen G."/>
        </authorList>
    </citation>
    <scope>NUCLEOTIDE SEQUENCE [LARGE SCALE GENOMIC DNA]</scope>
    <source>
        <strain evidence="4">cv. DH0086</strain>
    </source>
</reference>
<sequence length="212" mass="24553">MDVIRPWIATRVTELLGFEDDVLINFIYGLLERHEVDGKKIQIQLTGFMEKNTGKFMKELWGLLLSTKNNVSGVSQQFLDAKEEETKRKMRKQIELLRTFRRGEIGTEGSLNERERADLMVKLMAQSSRSFLDQGILMDNQKQIEKSTGAMLRKQRMDVAYQFQRRLAAVERDIQALLTLRSKNLVAMATENAWSILKEHEQLLAETMANET</sequence>
<dbReference type="GO" id="GO:0048024">
    <property type="term" value="P:regulation of mRNA splicing, via spliceosome"/>
    <property type="evidence" value="ECO:0007669"/>
    <property type="project" value="TreeGrafter"/>
</dbReference>
<dbReference type="Gramene" id="ONK64592">
    <property type="protein sequence ID" value="ONK64592"/>
    <property type="gene ID" value="A4U43_C07F27700"/>
</dbReference>
<dbReference type="GO" id="GO:0003723">
    <property type="term" value="F:RNA binding"/>
    <property type="evidence" value="ECO:0007669"/>
    <property type="project" value="TreeGrafter"/>
</dbReference>
<evidence type="ECO:0000259" key="2">
    <source>
        <dbReference type="PROSITE" id="PS51025"/>
    </source>
</evidence>
<dbReference type="Pfam" id="PF01480">
    <property type="entry name" value="PWI"/>
    <property type="match status" value="1"/>
</dbReference>
<dbReference type="InterPro" id="IPR052225">
    <property type="entry name" value="Ser/Arg_repetitive_matrix"/>
</dbReference>
<dbReference type="PROSITE" id="PS51025">
    <property type="entry name" value="PWI"/>
    <property type="match status" value="1"/>
</dbReference>
<feature type="domain" description="PWI" evidence="2">
    <location>
        <begin position="1"/>
        <end position="81"/>
    </location>
</feature>
<dbReference type="InterPro" id="IPR002483">
    <property type="entry name" value="PWI_dom"/>
</dbReference>
<dbReference type="SMART" id="SM00311">
    <property type="entry name" value="PWI"/>
    <property type="match status" value="1"/>
</dbReference>
<dbReference type="GO" id="GO:0006397">
    <property type="term" value="P:mRNA processing"/>
    <property type="evidence" value="ECO:0007669"/>
    <property type="project" value="UniProtKB-KW"/>
</dbReference>
<protein>
    <recommendedName>
        <fullName evidence="2">PWI domain-containing protein</fullName>
    </recommendedName>
</protein>
<dbReference type="PANTHER" id="PTHR23148:SF0">
    <property type="entry name" value="SERINE_ARGININE REPETITIVE MATRIX PROTEIN 1"/>
    <property type="match status" value="1"/>
</dbReference>
<evidence type="ECO:0000313" key="4">
    <source>
        <dbReference type="Proteomes" id="UP000243459"/>
    </source>
</evidence>
<keyword evidence="1" id="KW-0507">mRNA processing</keyword>
<dbReference type="EMBL" id="CM007387">
    <property type="protein sequence ID" value="ONK64592.1"/>
    <property type="molecule type" value="Genomic_DNA"/>
</dbReference>